<feature type="non-terminal residue" evidence="2">
    <location>
        <position position="1"/>
    </location>
</feature>
<dbReference type="Proteomes" id="UP000789405">
    <property type="component" value="Unassembled WGS sequence"/>
</dbReference>
<gene>
    <name evidence="2" type="ORF">DERYTH_LOCUS22989</name>
</gene>
<evidence type="ECO:0000256" key="1">
    <source>
        <dbReference type="SAM" id="MobiDB-lite"/>
    </source>
</evidence>
<organism evidence="2 3">
    <name type="scientific">Dentiscutata erythropus</name>
    <dbReference type="NCBI Taxonomy" id="1348616"/>
    <lineage>
        <taxon>Eukaryota</taxon>
        <taxon>Fungi</taxon>
        <taxon>Fungi incertae sedis</taxon>
        <taxon>Mucoromycota</taxon>
        <taxon>Glomeromycotina</taxon>
        <taxon>Glomeromycetes</taxon>
        <taxon>Diversisporales</taxon>
        <taxon>Gigasporaceae</taxon>
        <taxon>Dentiscutata</taxon>
    </lineage>
</organism>
<accession>A0A9N9JWE4</accession>
<feature type="non-terminal residue" evidence="2">
    <location>
        <position position="292"/>
    </location>
</feature>
<dbReference type="AlphaFoldDB" id="A0A9N9JWE4"/>
<dbReference type="SUPFAM" id="SSF52096">
    <property type="entry name" value="ClpP/crotonase"/>
    <property type="match status" value="1"/>
</dbReference>
<name>A0A9N9JWE4_9GLOM</name>
<feature type="compositionally biased region" description="Low complexity" evidence="1">
    <location>
        <begin position="210"/>
        <end position="219"/>
    </location>
</feature>
<feature type="region of interest" description="Disordered" evidence="1">
    <location>
        <begin position="189"/>
        <end position="229"/>
    </location>
</feature>
<feature type="compositionally biased region" description="Basic residues" evidence="1">
    <location>
        <begin position="220"/>
        <end position="229"/>
    </location>
</feature>
<sequence length="292" mass="32938">SRETDPKSLCLEVSKAADNDEFIEYNVAKECIESFPFDAKFAKETIDAVSHFMSNYYAFLDEANEEPPKGFTYQPEALRNTIFKLKDDHTRIVNICYQNFVYDQNLTLYSVVTTDKEKYKTQTPEIDGKPTLQAIIEFANNSISYSKDLESDSTCITYNLKCPKKSFKLEREWAIVYDCTSDSFFLQDTSTSSSNGTKLTSRDKATESTSNKNFKASASRNKKNKKSQIKHAKLVTEDFYLVNNGTVGVAVITEESEKTTIFSLVDGLDKLNNLGVKKLILDMSNNLGGDVS</sequence>
<comment type="caution">
    <text evidence="2">The sequence shown here is derived from an EMBL/GenBank/DDBJ whole genome shotgun (WGS) entry which is preliminary data.</text>
</comment>
<evidence type="ECO:0000313" key="2">
    <source>
        <dbReference type="EMBL" id="CAG8799009.1"/>
    </source>
</evidence>
<dbReference type="EMBL" id="CAJVPY010033473">
    <property type="protein sequence ID" value="CAG8799009.1"/>
    <property type="molecule type" value="Genomic_DNA"/>
</dbReference>
<evidence type="ECO:0000313" key="3">
    <source>
        <dbReference type="Proteomes" id="UP000789405"/>
    </source>
</evidence>
<proteinExistence type="predicted"/>
<dbReference type="OrthoDB" id="27214at2759"/>
<feature type="compositionally biased region" description="Polar residues" evidence="1">
    <location>
        <begin position="189"/>
        <end position="199"/>
    </location>
</feature>
<keyword evidence="3" id="KW-1185">Reference proteome</keyword>
<reference evidence="2" key="1">
    <citation type="submission" date="2021-06" db="EMBL/GenBank/DDBJ databases">
        <authorList>
            <person name="Kallberg Y."/>
            <person name="Tangrot J."/>
            <person name="Rosling A."/>
        </authorList>
    </citation>
    <scope>NUCLEOTIDE SEQUENCE</scope>
    <source>
        <strain evidence="2">MA453B</strain>
    </source>
</reference>
<dbReference type="InterPro" id="IPR029045">
    <property type="entry name" value="ClpP/crotonase-like_dom_sf"/>
</dbReference>
<protein>
    <submittedName>
        <fullName evidence="2">11505_t:CDS:1</fullName>
    </submittedName>
</protein>